<dbReference type="GO" id="GO:0016020">
    <property type="term" value="C:membrane"/>
    <property type="evidence" value="ECO:0007669"/>
    <property type="project" value="InterPro"/>
</dbReference>
<name>A0A8X6UXE1_TRICX</name>
<proteinExistence type="predicted"/>
<dbReference type="InterPro" id="IPR036734">
    <property type="entry name" value="Neur_chan_lig-bd_sf"/>
</dbReference>
<keyword evidence="3" id="KW-1185">Reference proteome</keyword>
<keyword evidence="2" id="KW-0675">Receptor</keyword>
<dbReference type="SUPFAM" id="SSF63712">
    <property type="entry name" value="Nicotinic receptor ligand binding domain-like"/>
    <property type="match status" value="1"/>
</dbReference>
<dbReference type="EMBL" id="BMAU01021191">
    <property type="protein sequence ID" value="GFX96421.1"/>
    <property type="molecule type" value="Genomic_DNA"/>
</dbReference>
<evidence type="ECO:0000313" key="2">
    <source>
        <dbReference type="EMBL" id="GFX96421.1"/>
    </source>
</evidence>
<comment type="caution">
    <text evidence="2">The sequence shown here is derived from an EMBL/GenBank/DDBJ whole genome shotgun (WGS) entry which is preliminary data.</text>
</comment>
<evidence type="ECO:0000259" key="1">
    <source>
        <dbReference type="Pfam" id="PF02931"/>
    </source>
</evidence>
<dbReference type="InterPro" id="IPR006202">
    <property type="entry name" value="Neur_chan_lig-bd"/>
</dbReference>
<dbReference type="Proteomes" id="UP000887159">
    <property type="component" value="Unassembled WGS sequence"/>
</dbReference>
<organism evidence="2 3">
    <name type="scientific">Trichonephila clavipes</name>
    <name type="common">Golden silk orbweaver</name>
    <name type="synonym">Nephila clavipes</name>
    <dbReference type="NCBI Taxonomy" id="2585209"/>
    <lineage>
        <taxon>Eukaryota</taxon>
        <taxon>Metazoa</taxon>
        <taxon>Ecdysozoa</taxon>
        <taxon>Arthropoda</taxon>
        <taxon>Chelicerata</taxon>
        <taxon>Arachnida</taxon>
        <taxon>Araneae</taxon>
        <taxon>Araneomorphae</taxon>
        <taxon>Entelegynae</taxon>
        <taxon>Araneoidea</taxon>
        <taxon>Nephilidae</taxon>
        <taxon>Trichonephila</taxon>
    </lineage>
</organism>
<dbReference type="Pfam" id="PF02931">
    <property type="entry name" value="Neur_chan_LBD"/>
    <property type="match status" value="1"/>
</dbReference>
<evidence type="ECO:0000313" key="3">
    <source>
        <dbReference type="Proteomes" id="UP000887159"/>
    </source>
</evidence>
<dbReference type="AlphaFoldDB" id="A0A8X6UXE1"/>
<dbReference type="Gene3D" id="2.70.170.10">
    <property type="entry name" value="Neurotransmitter-gated ion-channel ligand-binding domain"/>
    <property type="match status" value="1"/>
</dbReference>
<accession>A0A8X6UXE1</accession>
<dbReference type="GO" id="GO:0005230">
    <property type="term" value="F:extracellular ligand-gated monoatomic ion channel activity"/>
    <property type="evidence" value="ECO:0007669"/>
    <property type="project" value="InterPro"/>
</dbReference>
<sequence>MTLHSLTENSLAVLNHKILEANSQVQNVKLGGHQTCLSINRLWHELCDMLRRLVGTTAPGHREAAVVQIKISVLNINFVDEEKQSFGVDIFFHQVWKDPRLRIPPTHNVSRLVLDSKWRTNLWTPDTYFKKLVDGKVNDIIIPYSYMVVDSESYLFFASR</sequence>
<reference evidence="2" key="1">
    <citation type="submission" date="2020-08" db="EMBL/GenBank/DDBJ databases">
        <title>Multicomponent nature underlies the extraordinary mechanical properties of spider dragline silk.</title>
        <authorList>
            <person name="Kono N."/>
            <person name="Nakamura H."/>
            <person name="Mori M."/>
            <person name="Yoshida Y."/>
            <person name="Ohtoshi R."/>
            <person name="Malay A.D."/>
            <person name="Moran D.A.P."/>
            <person name="Tomita M."/>
            <person name="Numata K."/>
            <person name="Arakawa K."/>
        </authorList>
    </citation>
    <scope>NUCLEOTIDE SEQUENCE</scope>
</reference>
<gene>
    <name evidence="2" type="primary">NCL1_48275</name>
    <name evidence="2" type="ORF">TNCV_2055381</name>
</gene>
<protein>
    <submittedName>
        <fullName evidence="2">Gamma-aminobutyric acid receptor subunit theta</fullName>
    </submittedName>
</protein>
<feature type="domain" description="Neurotransmitter-gated ion-channel ligand-binding" evidence="1">
    <location>
        <begin position="58"/>
        <end position="137"/>
    </location>
</feature>